<evidence type="ECO:0000256" key="1">
    <source>
        <dbReference type="ARBA" id="ARBA00022737"/>
    </source>
</evidence>
<proteinExistence type="predicted"/>
<dbReference type="EMBL" id="CAKOGP040001399">
    <property type="protein sequence ID" value="CAJ1945391.1"/>
    <property type="molecule type" value="Genomic_DNA"/>
</dbReference>
<dbReference type="Pfam" id="PF13424">
    <property type="entry name" value="TPR_12"/>
    <property type="match status" value="2"/>
</dbReference>
<dbReference type="PANTHER" id="PTHR45641">
    <property type="entry name" value="TETRATRICOPEPTIDE REPEAT PROTEIN (AFU_ORTHOLOGUE AFUA_6G03870)"/>
    <property type="match status" value="1"/>
</dbReference>
<keyword evidence="2 3" id="KW-0802">TPR repeat</keyword>
<reference evidence="4" key="1">
    <citation type="submission" date="2023-08" db="EMBL/GenBank/DDBJ databases">
        <authorList>
            <person name="Audoor S."/>
            <person name="Bilcke G."/>
        </authorList>
    </citation>
    <scope>NUCLEOTIDE SEQUENCE</scope>
</reference>
<gene>
    <name evidence="4" type="ORF">CYCCA115_LOCUS9534</name>
</gene>
<dbReference type="Gene3D" id="1.25.40.10">
    <property type="entry name" value="Tetratricopeptide repeat domain"/>
    <property type="match status" value="1"/>
</dbReference>
<evidence type="ECO:0000256" key="2">
    <source>
        <dbReference type="ARBA" id="ARBA00022803"/>
    </source>
</evidence>
<organism evidence="4 5">
    <name type="scientific">Cylindrotheca closterium</name>
    <dbReference type="NCBI Taxonomy" id="2856"/>
    <lineage>
        <taxon>Eukaryota</taxon>
        <taxon>Sar</taxon>
        <taxon>Stramenopiles</taxon>
        <taxon>Ochrophyta</taxon>
        <taxon>Bacillariophyta</taxon>
        <taxon>Bacillariophyceae</taxon>
        <taxon>Bacillariophycidae</taxon>
        <taxon>Bacillariales</taxon>
        <taxon>Bacillariaceae</taxon>
        <taxon>Cylindrotheca</taxon>
    </lineage>
</organism>
<sequence length="182" mass="20103">MKDFGGDSLDVALTLNCIGDVLLREGRRDQALEQHKRALDIQLKKVGEKHLNTANTYKYIGIALLKQNDDEKAEETLRKALDIMDDLPAKSSDLMDVSQHLSGALQFQGKFSEAIKIQKAVLSKLLQSHGEDYPEVAVAYAGIAGMLADQNRFDDALQMLDKSIQVCYRLKGQGPCIKGILA</sequence>
<evidence type="ECO:0000313" key="5">
    <source>
        <dbReference type="Proteomes" id="UP001295423"/>
    </source>
</evidence>
<comment type="caution">
    <text evidence="4">The sequence shown here is derived from an EMBL/GenBank/DDBJ whole genome shotgun (WGS) entry which is preliminary data.</text>
</comment>
<dbReference type="SUPFAM" id="SSF48452">
    <property type="entry name" value="TPR-like"/>
    <property type="match status" value="2"/>
</dbReference>
<name>A0AAD2CVQ3_9STRA</name>
<dbReference type="InterPro" id="IPR019734">
    <property type="entry name" value="TPR_rpt"/>
</dbReference>
<dbReference type="PANTHER" id="PTHR45641:SF1">
    <property type="entry name" value="AAA+ ATPASE DOMAIN-CONTAINING PROTEIN"/>
    <property type="match status" value="1"/>
</dbReference>
<evidence type="ECO:0000313" key="4">
    <source>
        <dbReference type="EMBL" id="CAJ1945391.1"/>
    </source>
</evidence>
<dbReference type="AlphaFoldDB" id="A0AAD2CVQ3"/>
<dbReference type="Proteomes" id="UP001295423">
    <property type="component" value="Unassembled WGS sequence"/>
</dbReference>
<keyword evidence="1" id="KW-0677">Repeat</keyword>
<dbReference type="SMART" id="SM00028">
    <property type="entry name" value="TPR"/>
    <property type="match status" value="3"/>
</dbReference>
<evidence type="ECO:0008006" key="6">
    <source>
        <dbReference type="Google" id="ProtNLM"/>
    </source>
</evidence>
<feature type="non-terminal residue" evidence="4">
    <location>
        <position position="182"/>
    </location>
</feature>
<accession>A0AAD2CVQ3</accession>
<dbReference type="InterPro" id="IPR011990">
    <property type="entry name" value="TPR-like_helical_dom_sf"/>
</dbReference>
<protein>
    <recommendedName>
        <fullName evidence="6">MalT-like TPR region domain-containing protein</fullName>
    </recommendedName>
</protein>
<evidence type="ECO:0000256" key="3">
    <source>
        <dbReference type="PROSITE-ProRule" id="PRU00339"/>
    </source>
</evidence>
<feature type="repeat" description="TPR" evidence="3">
    <location>
        <begin position="54"/>
        <end position="87"/>
    </location>
</feature>
<keyword evidence="5" id="KW-1185">Reference proteome</keyword>
<dbReference type="PROSITE" id="PS50005">
    <property type="entry name" value="TPR"/>
    <property type="match status" value="1"/>
</dbReference>